<organism evidence="2">
    <name type="scientific">Candidatus Kentrum sp. MB</name>
    <dbReference type="NCBI Taxonomy" id="2138164"/>
    <lineage>
        <taxon>Bacteria</taxon>
        <taxon>Pseudomonadati</taxon>
        <taxon>Pseudomonadota</taxon>
        <taxon>Gammaproteobacteria</taxon>
        <taxon>Candidatus Kentrum</taxon>
    </lineage>
</organism>
<dbReference type="Gene3D" id="3.30.70.1430">
    <property type="entry name" value="Multidrug efflux transporter AcrB pore domain"/>
    <property type="match status" value="1"/>
</dbReference>
<keyword evidence="1" id="KW-1133">Transmembrane helix</keyword>
<evidence type="ECO:0000313" key="2">
    <source>
        <dbReference type="EMBL" id="VFK23880.1"/>
    </source>
</evidence>
<protein>
    <recommendedName>
        <fullName evidence="3">AcrB/AcrD/AcrF family protein</fullName>
    </recommendedName>
</protein>
<keyword evidence="1" id="KW-0472">Membrane</keyword>
<dbReference type="AlphaFoldDB" id="A0A450X3T1"/>
<keyword evidence="1" id="KW-0812">Transmembrane</keyword>
<accession>A0A450X3T1</accession>
<feature type="transmembrane region" description="Helical" evidence="1">
    <location>
        <begin position="12"/>
        <end position="28"/>
    </location>
</feature>
<reference evidence="2" key="1">
    <citation type="submission" date="2019-02" db="EMBL/GenBank/DDBJ databases">
        <authorList>
            <person name="Gruber-Vodicka R. H."/>
            <person name="Seah K. B. B."/>
        </authorList>
    </citation>
    <scope>NUCLEOTIDE SEQUENCE</scope>
    <source>
        <strain evidence="2">BECK_BZ197</strain>
    </source>
</reference>
<name>A0A450X3T1_9GAMM</name>
<evidence type="ECO:0008006" key="3">
    <source>
        <dbReference type="Google" id="ProtNLM"/>
    </source>
</evidence>
<gene>
    <name evidence="2" type="ORF">BECKMB1821G_GA0114241_100643</name>
</gene>
<dbReference type="EMBL" id="CAADFO010000006">
    <property type="protein sequence ID" value="VFK23880.1"/>
    <property type="molecule type" value="Genomic_DNA"/>
</dbReference>
<sequence length="83" mass="9451">MIVWFLKNPVAANLLMIGILVLGVRSALELQREGFRRRPPSEVTVSVFYDSGSARQTEENITRKIEQANRLENRKVPLPLLFG</sequence>
<evidence type="ECO:0000256" key="1">
    <source>
        <dbReference type="SAM" id="Phobius"/>
    </source>
</evidence>
<proteinExistence type="predicted"/>
<dbReference type="Gene3D" id="1.20.1640.10">
    <property type="entry name" value="Multidrug efflux transporter AcrB transmembrane domain"/>
    <property type="match status" value="1"/>
</dbReference>